<dbReference type="PROSITE" id="PS51078">
    <property type="entry name" value="ICLR_ED"/>
    <property type="match status" value="1"/>
</dbReference>
<dbReference type="InterPro" id="IPR036388">
    <property type="entry name" value="WH-like_DNA-bd_sf"/>
</dbReference>
<keyword evidence="3" id="KW-0804">Transcription</keyword>
<dbReference type="InterPro" id="IPR005471">
    <property type="entry name" value="Tscrpt_reg_IclR_N"/>
</dbReference>
<dbReference type="SUPFAM" id="SSF46785">
    <property type="entry name" value="Winged helix' DNA-binding domain"/>
    <property type="match status" value="1"/>
</dbReference>
<dbReference type="GO" id="GO:0003700">
    <property type="term" value="F:DNA-binding transcription factor activity"/>
    <property type="evidence" value="ECO:0007669"/>
    <property type="project" value="TreeGrafter"/>
</dbReference>
<dbReference type="EMBL" id="QVQT01000001">
    <property type="protein sequence ID" value="RFU18647.1"/>
    <property type="molecule type" value="Genomic_DNA"/>
</dbReference>
<dbReference type="PANTHER" id="PTHR30136:SF24">
    <property type="entry name" value="HTH-TYPE TRANSCRIPTIONAL REPRESSOR ALLR"/>
    <property type="match status" value="1"/>
</dbReference>
<organism evidence="6 7">
    <name type="scientific">Paracidobacterium acidisoli</name>
    <dbReference type="NCBI Taxonomy" id="2303751"/>
    <lineage>
        <taxon>Bacteria</taxon>
        <taxon>Pseudomonadati</taxon>
        <taxon>Acidobacteriota</taxon>
        <taxon>Terriglobia</taxon>
        <taxon>Terriglobales</taxon>
        <taxon>Acidobacteriaceae</taxon>
        <taxon>Paracidobacterium</taxon>
    </lineage>
</organism>
<keyword evidence="1" id="KW-0805">Transcription regulation</keyword>
<dbReference type="RefSeq" id="WP_117297943.1">
    <property type="nucleotide sequence ID" value="NZ_QVQT02000001.1"/>
</dbReference>
<comment type="caution">
    <text evidence="6">The sequence shown here is derived from an EMBL/GenBank/DDBJ whole genome shotgun (WGS) entry which is preliminary data.</text>
</comment>
<dbReference type="Gene3D" id="3.30.450.40">
    <property type="match status" value="1"/>
</dbReference>
<dbReference type="GO" id="GO:0045892">
    <property type="term" value="P:negative regulation of DNA-templated transcription"/>
    <property type="evidence" value="ECO:0007669"/>
    <property type="project" value="TreeGrafter"/>
</dbReference>
<dbReference type="InterPro" id="IPR014757">
    <property type="entry name" value="Tscrpt_reg_IclR_C"/>
</dbReference>
<evidence type="ECO:0000256" key="2">
    <source>
        <dbReference type="ARBA" id="ARBA00023125"/>
    </source>
</evidence>
<dbReference type="SMART" id="SM00346">
    <property type="entry name" value="HTH_ICLR"/>
    <property type="match status" value="1"/>
</dbReference>
<protein>
    <submittedName>
        <fullName evidence="6">IclR family transcriptional regulator</fullName>
    </submittedName>
</protein>
<dbReference type="OrthoDB" id="9778379at2"/>
<evidence type="ECO:0000259" key="4">
    <source>
        <dbReference type="PROSITE" id="PS51077"/>
    </source>
</evidence>
<feature type="domain" description="HTH iclR-type" evidence="4">
    <location>
        <begin position="12"/>
        <end position="74"/>
    </location>
</feature>
<dbReference type="InterPro" id="IPR050707">
    <property type="entry name" value="HTH_MetabolicPath_Reg"/>
</dbReference>
<proteinExistence type="predicted"/>
<dbReference type="AlphaFoldDB" id="A0A372IUM7"/>
<evidence type="ECO:0000256" key="3">
    <source>
        <dbReference type="ARBA" id="ARBA00023163"/>
    </source>
</evidence>
<evidence type="ECO:0000313" key="6">
    <source>
        <dbReference type="EMBL" id="RFU18647.1"/>
    </source>
</evidence>
<dbReference type="PANTHER" id="PTHR30136">
    <property type="entry name" value="HELIX-TURN-HELIX TRANSCRIPTIONAL REGULATOR, ICLR FAMILY"/>
    <property type="match status" value="1"/>
</dbReference>
<reference evidence="6 7" key="1">
    <citation type="submission" date="2018-08" db="EMBL/GenBank/DDBJ databases">
        <title>Acidipila sp. 4G-K13, an acidobacterium isolated from forest soil.</title>
        <authorList>
            <person name="Gao Z.-H."/>
            <person name="Qiu L.-H."/>
        </authorList>
    </citation>
    <scope>NUCLEOTIDE SEQUENCE [LARGE SCALE GENOMIC DNA]</scope>
    <source>
        <strain evidence="6 7">4G-K13</strain>
    </source>
</reference>
<dbReference type="InterPro" id="IPR036390">
    <property type="entry name" value="WH_DNA-bd_sf"/>
</dbReference>
<keyword evidence="7" id="KW-1185">Reference proteome</keyword>
<dbReference type="SUPFAM" id="SSF55781">
    <property type="entry name" value="GAF domain-like"/>
    <property type="match status" value="1"/>
</dbReference>
<gene>
    <name evidence="6" type="ORF">D0Y96_03640</name>
</gene>
<dbReference type="Pfam" id="PF01614">
    <property type="entry name" value="IclR_C"/>
    <property type="match status" value="1"/>
</dbReference>
<dbReference type="InterPro" id="IPR029016">
    <property type="entry name" value="GAF-like_dom_sf"/>
</dbReference>
<evidence type="ECO:0000313" key="7">
    <source>
        <dbReference type="Proteomes" id="UP000264702"/>
    </source>
</evidence>
<name>A0A372IUM7_9BACT</name>
<evidence type="ECO:0000259" key="5">
    <source>
        <dbReference type="PROSITE" id="PS51078"/>
    </source>
</evidence>
<dbReference type="Gene3D" id="1.10.10.10">
    <property type="entry name" value="Winged helix-like DNA-binding domain superfamily/Winged helix DNA-binding domain"/>
    <property type="match status" value="1"/>
</dbReference>
<dbReference type="Pfam" id="PF09339">
    <property type="entry name" value="HTH_IclR"/>
    <property type="match status" value="1"/>
</dbReference>
<keyword evidence="2" id="KW-0238">DNA-binding</keyword>
<dbReference type="Proteomes" id="UP000264702">
    <property type="component" value="Unassembled WGS sequence"/>
</dbReference>
<accession>A0A372IUM7</accession>
<dbReference type="GO" id="GO:0003677">
    <property type="term" value="F:DNA binding"/>
    <property type="evidence" value="ECO:0007669"/>
    <property type="project" value="UniProtKB-KW"/>
</dbReference>
<feature type="domain" description="IclR-ED" evidence="5">
    <location>
        <begin position="75"/>
        <end position="257"/>
    </location>
</feature>
<dbReference type="PROSITE" id="PS51077">
    <property type="entry name" value="HTH_ICLR"/>
    <property type="match status" value="1"/>
</dbReference>
<evidence type="ECO:0000256" key="1">
    <source>
        <dbReference type="ARBA" id="ARBA00023015"/>
    </source>
</evidence>
<sequence length="262" mass="28705">MPEKKTAQVATVQSLDRGLAILQAIAATEHPVSLGQVAELMDIDRSTAFRLLHTLKRRGFLAMPAGRKDYILGSTIWVLHHHYNWNKMLVKVASNQLKKLSSQTRETAHIAIREGKQALFVDCAAANHMVAVSSRIGEFLPLYCTAHGKALLADADEHELKQLFGTRPLRKYTEGTLSTLAEIVKDLSVINRQGFAIDDAEFSPDLRCIAAPIRVGGEIIGSIGISAPILRVTPEANRINAERVSDVAIKLGEILAALQEDE</sequence>